<organism evidence="5 6">
    <name type="scientific">Actinoplanes couchii</name>
    <dbReference type="NCBI Taxonomy" id="403638"/>
    <lineage>
        <taxon>Bacteria</taxon>
        <taxon>Bacillati</taxon>
        <taxon>Actinomycetota</taxon>
        <taxon>Actinomycetes</taxon>
        <taxon>Micromonosporales</taxon>
        <taxon>Micromonosporaceae</taxon>
        <taxon>Actinoplanes</taxon>
    </lineage>
</organism>
<keyword evidence="6" id="KW-1185">Reference proteome</keyword>
<dbReference type="NCBIfam" id="TIGR00621">
    <property type="entry name" value="ssb"/>
    <property type="match status" value="1"/>
</dbReference>
<name>A0ABQ3X3D1_9ACTN</name>
<dbReference type="InterPro" id="IPR000424">
    <property type="entry name" value="Primosome_PriB/ssb"/>
</dbReference>
<sequence length="151" mass="16310">MAGETQVTIVGNLTGDPELSYTDKSVARAKFTMASTPRMFDREAGQWKDGDPLFMTCTAWRDLAENVAQSLSKGNRVVVVGRLKLNRWETPEGEKRSAHGLEVDEIGPSLRFASAKVTKISRAKGGDGFVPESAPASPWDSPKVPVGAEGF</sequence>
<dbReference type="PANTHER" id="PTHR10302:SF27">
    <property type="entry name" value="SINGLE-STRANDED DNA-BINDING PROTEIN"/>
    <property type="match status" value="1"/>
</dbReference>
<dbReference type="PROSITE" id="PS50935">
    <property type="entry name" value="SSB"/>
    <property type="match status" value="1"/>
</dbReference>
<gene>
    <name evidence="5" type="primary">ssb_1</name>
    <name evidence="5" type="ORF">Aco03nite_014350</name>
</gene>
<comment type="caution">
    <text evidence="2">Lacks conserved residue(s) required for the propagation of feature annotation.</text>
</comment>
<dbReference type="Proteomes" id="UP000612282">
    <property type="component" value="Unassembled WGS sequence"/>
</dbReference>
<dbReference type="EMBL" id="BOMG01000026">
    <property type="protein sequence ID" value="GID53031.1"/>
    <property type="molecule type" value="Genomic_DNA"/>
</dbReference>
<dbReference type="Pfam" id="PF00436">
    <property type="entry name" value="SSB"/>
    <property type="match status" value="1"/>
</dbReference>
<accession>A0ABQ3X3D1</accession>
<evidence type="ECO:0000313" key="5">
    <source>
        <dbReference type="EMBL" id="GID53031.1"/>
    </source>
</evidence>
<reference evidence="5 6" key="1">
    <citation type="submission" date="2021-01" db="EMBL/GenBank/DDBJ databases">
        <title>Whole genome shotgun sequence of Actinoplanes couchii NBRC 106145.</title>
        <authorList>
            <person name="Komaki H."/>
            <person name="Tamura T."/>
        </authorList>
    </citation>
    <scope>NUCLEOTIDE SEQUENCE [LARGE SCALE GENOMIC DNA]</scope>
    <source>
        <strain evidence="5 6">NBRC 106145</strain>
    </source>
</reference>
<proteinExistence type="inferred from homology"/>
<evidence type="ECO:0000256" key="3">
    <source>
        <dbReference type="RuleBase" id="RU000524"/>
    </source>
</evidence>
<dbReference type="SUPFAM" id="SSF50249">
    <property type="entry name" value="Nucleic acid-binding proteins"/>
    <property type="match status" value="1"/>
</dbReference>
<protein>
    <recommendedName>
        <fullName evidence="2 3">Single-stranded DNA-binding protein</fullName>
        <shortName evidence="2">SSB</shortName>
    </recommendedName>
</protein>
<dbReference type="InterPro" id="IPR011344">
    <property type="entry name" value="ssDNA-bd"/>
</dbReference>
<comment type="caution">
    <text evidence="5">The sequence shown here is derived from an EMBL/GenBank/DDBJ whole genome shotgun (WGS) entry which is preliminary data.</text>
</comment>
<evidence type="ECO:0000313" key="6">
    <source>
        <dbReference type="Proteomes" id="UP000612282"/>
    </source>
</evidence>
<keyword evidence="1 2" id="KW-0238">DNA-binding</keyword>
<evidence type="ECO:0000256" key="1">
    <source>
        <dbReference type="ARBA" id="ARBA00023125"/>
    </source>
</evidence>
<dbReference type="GO" id="GO:0003677">
    <property type="term" value="F:DNA binding"/>
    <property type="evidence" value="ECO:0007669"/>
    <property type="project" value="UniProtKB-KW"/>
</dbReference>
<dbReference type="CDD" id="cd04496">
    <property type="entry name" value="SSB_OBF"/>
    <property type="match status" value="1"/>
</dbReference>
<dbReference type="RefSeq" id="WP_203793961.1">
    <property type="nucleotide sequence ID" value="NZ_BAAAQE010000076.1"/>
</dbReference>
<comment type="subunit">
    <text evidence="2">Homotetramer.</text>
</comment>
<evidence type="ECO:0000256" key="2">
    <source>
        <dbReference type="HAMAP-Rule" id="MF_00984"/>
    </source>
</evidence>
<dbReference type="HAMAP" id="MF_00984">
    <property type="entry name" value="SSB"/>
    <property type="match status" value="1"/>
</dbReference>
<dbReference type="PANTHER" id="PTHR10302">
    <property type="entry name" value="SINGLE-STRANDED DNA-BINDING PROTEIN"/>
    <property type="match status" value="1"/>
</dbReference>
<dbReference type="Gene3D" id="2.40.50.140">
    <property type="entry name" value="Nucleic acid-binding proteins"/>
    <property type="match status" value="1"/>
</dbReference>
<dbReference type="InterPro" id="IPR012340">
    <property type="entry name" value="NA-bd_OB-fold"/>
</dbReference>
<feature type="region of interest" description="Disordered" evidence="4">
    <location>
        <begin position="123"/>
        <end position="151"/>
    </location>
</feature>
<evidence type="ECO:0000256" key="4">
    <source>
        <dbReference type="SAM" id="MobiDB-lite"/>
    </source>
</evidence>